<evidence type="ECO:0000313" key="15">
    <source>
        <dbReference type="Proteomes" id="UP000824002"/>
    </source>
</evidence>
<dbReference type="Pfam" id="PF18075">
    <property type="entry name" value="FtsX_ECD"/>
    <property type="match status" value="1"/>
</dbReference>
<evidence type="ECO:0000256" key="6">
    <source>
        <dbReference type="ARBA" id="ARBA00022692"/>
    </source>
</evidence>
<evidence type="ECO:0000259" key="13">
    <source>
        <dbReference type="Pfam" id="PF18075"/>
    </source>
</evidence>
<evidence type="ECO:0000256" key="2">
    <source>
        <dbReference type="ARBA" id="ARBA00007379"/>
    </source>
</evidence>
<dbReference type="EMBL" id="DVJP01000030">
    <property type="protein sequence ID" value="HIS75957.1"/>
    <property type="molecule type" value="Genomic_DNA"/>
</dbReference>
<comment type="subcellular location">
    <subcellularLocation>
        <location evidence="1">Cell membrane</location>
        <topology evidence="1">Multi-pass membrane protein</topology>
    </subcellularLocation>
</comment>
<evidence type="ECO:0000256" key="3">
    <source>
        <dbReference type="ARBA" id="ARBA00021907"/>
    </source>
</evidence>
<evidence type="ECO:0000256" key="5">
    <source>
        <dbReference type="ARBA" id="ARBA00022618"/>
    </source>
</evidence>
<dbReference type="Pfam" id="PF02687">
    <property type="entry name" value="FtsX"/>
    <property type="match status" value="1"/>
</dbReference>
<evidence type="ECO:0000256" key="8">
    <source>
        <dbReference type="ARBA" id="ARBA00023136"/>
    </source>
</evidence>
<dbReference type="GO" id="GO:0005886">
    <property type="term" value="C:plasma membrane"/>
    <property type="evidence" value="ECO:0007669"/>
    <property type="project" value="UniProtKB-SubCell"/>
</dbReference>
<evidence type="ECO:0000256" key="1">
    <source>
        <dbReference type="ARBA" id="ARBA00004651"/>
    </source>
</evidence>
<evidence type="ECO:0000313" key="14">
    <source>
        <dbReference type="EMBL" id="HIS75957.1"/>
    </source>
</evidence>
<evidence type="ECO:0000256" key="11">
    <source>
        <dbReference type="SAM" id="Phobius"/>
    </source>
</evidence>
<comment type="similarity">
    <text evidence="2 10">Belongs to the ABC-4 integral membrane protein family. FtsX subfamily.</text>
</comment>
<dbReference type="InterPro" id="IPR004513">
    <property type="entry name" value="FtsX"/>
</dbReference>
<keyword evidence="7 11" id="KW-1133">Transmembrane helix</keyword>
<reference evidence="14" key="1">
    <citation type="submission" date="2020-10" db="EMBL/GenBank/DDBJ databases">
        <authorList>
            <person name="Gilroy R."/>
        </authorList>
    </citation>
    <scope>NUCLEOTIDE SEQUENCE</scope>
    <source>
        <strain evidence="14">CHK199-13235</strain>
    </source>
</reference>
<comment type="function">
    <text evidence="10">Part of the ABC transporter FtsEX involved in asymmetric cellular division facilitating the initiation of sporulation.</text>
</comment>
<dbReference type="Gene3D" id="3.30.70.3040">
    <property type="match status" value="1"/>
</dbReference>
<protein>
    <recommendedName>
        <fullName evidence="3 10">Cell division protein FtsX</fullName>
    </recommendedName>
</protein>
<feature type="transmembrane region" description="Helical" evidence="11">
    <location>
        <begin position="216"/>
        <end position="242"/>
    </location>
</feature>
<dbReference type="PANTHER" id="PTHR47755">
    <property type="entry name" value="CELL DIVISION PROTEIN FTSX"/>
    <property type="match status" value="1"/>
</dbReference>
<gene>
    <name evidence="14" type="ORF">IAB51_04005</name>
</gene>
<sequence length="303" mass="32980">MRASSFRYLVKTGVHNLWANRMMTVASVGTLIACLLIVGFAVLFSINVDSIVEYLGQQNEVVVFMQMDTPAEYMATMEAELNSMEGLDEVVYVSSEEGFAEYKEGLGEDSYLLDGMEAEAAEILPAKFTAKIVDPQQVDAILASIRRMDYVDTAEAPTDLTKTLVSVRTMVNTIGGIVIAALVLVSLVIITNTIRASVFTRRKEISIMKYVGATNGFIRVPFIVEGVLLGIIAAVIAFLGIWGGYTIFVDAFATETSSWLGSITQNLVPFWDMGYQLLGYFLLAGILTGGVGSAFSMRGHLKV</sequence>
<feature type="transmembrane region" description="Helical" evidence="11">
    <location>
        <begin position="277"/>
        <end position="297"/>
    </location>
</feature>
<keyword evidence="6 11" id="KW-0812">Transmembrane</keyword>
<feature type="transmembrane region" description="Helical" evidence="11">
    <location>
        <begin position="174"/>
        <end position="195"/>
    </location>
</feature>
<reference evidence="14" key="2">
    <citation type="journal article" date="2021" name="PeerJ">
        <title>Extensive microbial diversity within the chicken gut microbiome revealed by metagenomics and culture.</title>
        <authorList>
            <person name="Gilroy R."/>
            <person name="Ravi A."/>
            <person name="Getino M."/>
            <person name="Pursley I."/>
            <person name="Horton D.L."/>
            <person name="Alikhan N.F."/>
            <person name="Baker D."/>
            <person name="Gharbi K."/>
            <person name="Hall N."/>
            <person name="Watson M."/>
            <person name="Adriaenssens E.M."/>
            <person name="Foster-Nyarko E."/>
            <person name="Jarju S."/>
            <person name="Secka A."/>
            <person name="Antonio M."/>
            <person name="Oren A."/>
            <person name="Chaudhuri R.R."/>
            <person name="La Ragione R."/>
            <person name="Hildebrand F."/>
            <person name="Pallen M.J."/>
        </authorList>
    </citation>
    <scope>NUCLEOTIDE SEQUENCE</scope>
    <source>
        <strain evidence="14">CHK199-13235</strain>
    </source>
</reference>
<dbReference type="InterPro" id="IPR058204">
    <property type="entry name" value="FtsX_firmicutes-type"/>
</dbReference>
<accession>A0A9D1FM04</accession>
<dbReference type="PROSITE" id="PS51257">
    <property type="entry name" value="PROKAR_LIPOPROTEIN"/>
    <property type="match status" value="1"/>
</dbReference>
<organism evidence="14 15">
    <name type="scientific">Candidatus Merdivicinus excrementipullorum</name>
    <dbReference type="NCBI Taxonomy" id="2840867"/>
    <lineage>
        <taxon>Bacteria</taxon>
        <taxon>Bacillati</taxon>
        <taxon>Bacillota</taxon>
        <taxon>Clostridia</taxon>
        <taxon>Eubacteriales</taxon>
        <taxon>Oscillospiraceae</taxon>
        <taxon>Oscillospiraceae incertae sedis</taxon>
        <taxon>Candidatus Merdivicinus</taxon>
    </lineage>
</organism>
<dbReference type="Proteomes" id="UP000824002">
    <property type="component" value="Unassembled WGS sequence"/>
</dbReference>
<dbReference type="PIRSF" id="PIRSF003097">
    <property type="entry name" value="FtsX"/>
    <property type="match status" value="1"/>
</dbReference>
<comment type="caution">
    <text evidence="14">The sequence shown here is derived from an EMBL/GenBank/DDBJ whole genome shotgun (WGS) entry which is preliminary data.</text>
</comment>
<dbReference type="AlphaFoldDB" id="A0A9D1FM04"/>
<dbReference type="InterPro" id="IPR003838">
    <property type="entry name" value="ABC3_permease_C"/>
</dbReference>
<keyword evidence="4 10" id="KW-1003">Cell membrane</keyword>
<dbReference type="PANTHER" id="PTHR47755:SF1">
    <property type="entry name" value="CELL DIVISION PROTEIN FTSX"/>
    <property type="match status" value="1"/>
</dbReference>
<feature type="domain" description="FtsX extracellular" evidence="13">
    <location>
        <begin position="60"/>
        <end position="152"/>
    </location>
</feature>
<evidence type="ECO:0000256" key="7">
    <source>
        <dbReference type="ARBA" id="ARBA00022989"/>
    </source>
</evidence>
<dbReference type="GO" id="GO:0051301">
    <property type="term" value="P:cell division"/>
    <property type="evidence" value="ECO:0007669"/>
    <property type="project" value="UniProtKB-KW"/>
</dbReference>
<dbReference type="NCBIfam" id="NF038347">
    <property type="entry name" value="FtsX_Gpos"/>
    <property type="match status" value="1"/>
</dbReference>
<evidence type="ECO:0000256" key="9">
    <source>
        <dbReference type="ARBA" id="ARBA00023306"/>
    </source>
</evidence>
<keyword evidence="8 10" id="KW-0472">Membrane</keyword>
<feature type="domain" description="ABC3 transporter permease C-terminal" evidence="12">
    <location>
        <begin position="177"/>
        <end position="287"/>
    </location>
</feature>
<keyword evidence="5 10" id="KW-0132">Cell division</keyword>
<keyword evidence="9 10" id="KW-0131">Cell cycle</keyword>
<evidence type="ECO:0000256" key="10">
    <source>
        <dbReference type="PIRNR" id="PIRNR003097"/>
    </source>
</evidence>
<feature type="transmembrane region" description="Helical" evidence="11">
    <location>
        <begin position="21"/>
        <end position="46"/>
    </location>
</feature>
<name>A0A9D1FM04_9FIRM</name>
<dbReference type="InterPro" id="IPR040690">
    <property type="entry name" value="FtsX_ECD"/>
</dbReference>
<evidence type="ECO:0000256" key="4">
    <source>
        <dbReference type="ARBA" id="ARBA00022475"/>
    </source>
</evidence>
<evidence type="ECO:0000259" key="12">
    <source>
        <dbReference type="Pfam" id="PF02687"/>
    </source>
</evidence>
<proteinExistence type="inferred from homology"/>